<reference evidence="2 3" key="1">
    <citation type="submission" date="2019-02" db="EMBL/GenBank/DDBJ databases">
        <title>Deep-cultivation of Planctomycetes and their phenomic and genomic characterization uncovers novel biology.</title>
        <authorList>
            <person name="Wiegand S."/>
            <person name="Jogler M."/>
            <person name="Boedeker C."/>
            <person name="Pinto D."/>
            <person name="Vollmers J."/>
            <person name="Rivas-Marin E."/>
            <person name="Kohn T."/>
            <person name="Peeters S.H."/>
            <person name="Heuer A."/>
            <person name="Rast P."/>
            <person name="Oberbeckmann S."/>
            <person name="Bunk B."/>
            <person name="Jeske O."/>
            <person name="Meyerdierks A."/>
            <person name="Storesund J.E."/>
            <person name="Kallscheuer N."/>
            <person name="Luecker S."/>
            <person name="Lage O.M."/>
            <person name="Pohl T."/>
            <person name="Merkel B.J."/>
            <person name="Hornburger P."/>
            <person name="Mueller R.-W."/>
            <person name="Bruemmer F."/>
            <person name="Labrenz M."/>
            <person name="Spormann A.M."/>
            <person name="Op den Camp H."/>
            <person name="Overmann J."/>
            <person name="Amann R."/>
            <person name="Jetten M.S.M."/>
            <person name="Mascher T."/>
            <person name="Medema M.H."/>
            <person name="Devos D.P."/>
            <person name="Kaster A.-K."/>
            <person name="Ovreas L."/>
            <person name="Rohde M."/>
            <person name="Galperin M.Y."/>
            <person name="Jogler C."/>
        </authorList>
    </citation>
    <scope>NUCLEOTIDE SEQUENCE [LARGE SCALE GENOMIC DNA]</scope>
    <source>
        <strain evidence="2 3">Pla85_3_4</strain>
    </source>
</reference>
<evidence type="ECO:0000313" key="2">
    <source>
        <dbReference type="EMBL" id="QDU95507.1"/>
    </source>
</evidence>
<evidence type="ECO:0000259" key="1">
    <source>
        <dbReference type="Pfam" id="PF13490"/>
    </source>
</evidence>
<name>A0A518DUJ0_9BACT</name>
<dbReference type="Pfam" id="PF13490">
    <property type="entry name" value="zf-HC2"/>
    <property type="match status" value="1"/>
</dbReference>
<accession>A0A518DUJ0</accession>
<evidence type="ECO:0000313" key="3">
    <source>
        <dbReference type="Proteomes" id="UP000317648"/>
    </source>
</evidence>
<dbReference type="EMBL" id="CP036433">
    <property type="protein sequence ID" value="QDU95507.1"/>
    <property type="molecule type" value="Genomic_DNA"/>
</dbReference>
<dbReference type="AlphaFoldDB" id="A0A518DUJ0"/>
<gene>
    <name evidence="2" type="ORF">Pla8534_33220</name>
</gene>
<feature type="domain" description="Putative zinc-finger" evidence="1">
    <location>
        <begin position="3"/>
        <end position="36"/>
    </location>
</feature>
<dbReference type="Gene3D" id="1.10.10.1320">
    <property type="entry name" value="Anti-sigma factor, zinc-finger domain"/>
    <property type="match status" value="1"/>
</dbReference>
<protein>
    <recommendedName>
        <fullName evidence="1">Putative zinc-finger domain-containing protein</fullName>
    </recommendedName>
</protein>
<organism evidence="2 3">
    <name type="scientific">Lignipirellula cremea</name>
    <dbReference type="NCBI Taxonomy" id="2528010"/>
    <lineage>
        <taxon>Bacteria</taxon>
        <taxon>Pseudomonadati</taxon>
        <taxon>Planctomycetota</taxon>
        <taxon>Planctomycetia</taxon>
        <taxon>Pirellulales</taxon>
        <taxon>Pirellulaceae</taxon>
        <taxon>Lignipirellula</taxon>
    </lineage>
</organism>
<dbReference type="RefSeq" id="WP_145054237.1">
    <property type="nucleotide sequence ID" value="NZ_CP036433.1"/>
</dbReference>
<keyword evidence="3" id="KW-1185">Reference proteome</keyword>
<proteinExistence type="predicted"/>
<sequence>MRCQDFVDFLIDYVDQELAAEVREEFEKHMNCCPPCVAYLRHYEISVRLGRSACASEHPLPEPPEQLVNAVLAAIRKRNES</sequence>
<dbReference type="Proteomes" id="UP000317648">
    <property type="component" value="Chromosome"/>
</dbReference>
<dbReference type="InterPro" id="IPR027383">
    <property type="entry name" value="Znf_put"/>
</dbReference>
<dbReference type="KEGG" id="lcre:Pla8534_33220"/>
<dbReference type="OrthoDB" id="9782842at2"/>
<dbReference type="InterPro" id="IPR041916">
    <property type="entry name" value="Anti_sigma_zinc_sf"/>
</dbReference>